<evidence type="ECO:0000259" key="3">
    <source>
        <dbReference type="PROSITE" id="PS50002"/>
    </source>
</evidence>
<proteinExistence type="predicted"/>
<dbReference type="Gene3D" id="2.30.30.40">
    <property type="entry name" value="SH3 Domains"/>
    <property type="match status" value="1"/>
</dbReference>
<evidence type="ECO:0000313" key="4">
    <source>
        <dbReference type="EMBL" id="KAL1132179.1"/>
    </source>
</evidence>
<dbReference type="AlphaFoldDB" id="A0ABD0ZA08"/>
<dbReference type="SUPFAM" id="SSF50044">
    <property type="entry name" value="SH3-domain"/>
    <property type="match status" value="1"/>
</dbReference>
<sequence>ASIETPGNIPVVLSAACQLYQTQAGGYQEEVSLPLGMVVNAVFKNQSWLYVQTPHGEEGYVRYASCLPLGILPPQHDTAPCWESHSDIFPKPVGTRSECGRARSECGGGSKWRTGNGSGVARTEAVANTRLKAATRQTLLVISKDYQSTGPSTLTVAKGDVVALISSKVKDWFWVRDRRGQEGFIPAAVAGHGFL</sequence>
<dbReference type="Proteomes" id="UP001558652">
    <property type="component" value="Unassembled WGS sequence"/>
</dbReference>
<dbReference type="PROSITE" id="PS50002">
    <property type="entry name" value="SH3"/>
    <property type="match status" value="1"/>
</dbReference>
<dbReference type="SMART" id="SM00326">
    <property type="entry name" value="SH3"/>
    <property type="match status" value="1"/>
</dbReference>
<dbReference type="Pfam" id="PF00018">
    <property type="entry name" value="SH3_1"/>
    <property type="match status" value="1"/>
</dbReference>
<name>A0ABD0ZA08_9HEMI</name>
<evidence type="ECO:0000256" key="1">
    <source>
        <dbReference type="ARBA" id="ARBA00022443"/>
    </source>
</evidence>
<dbReference type="CDD" id="cd00174">
    <property type="entry name" value="SH3"/>
    <property type="match status" value="1"/>
</dbReference>
<dbReference type="InterPro" id="IPR036028">
    <property type="entry name" value="SH3-like_dom_sf"/>
</dbReference>
<dbReference type="InterPro" id="IPR001452">
    <property type="entry name" value="SH3_domain"/>
</dbReference>
<reference evidence="4 5" key="1">
    <citation type="submission" date="2024-07" db="EMBL/GenBank/DDBJ databases">
        <title>Chromosome-level genome assembly of the water stick insect Ranatra chinensis (Heteroptera: Nepidae).</title>
        <authorList>
            <person name="Liu X."/>
        </authorList>
    </citation>
    <scope>NUCLEOTIDE SEQUENCE [LARGE SCALE GENOMIC DNA]</scope>
    <source>
        <strain evidence="4">Cailab_2021Rc</strain>
        <tissue evidence="4">Muscle</tissue>
    </source>
</reference>
<accession>A0ABD0ZA08</accession>
<keyword evidence="1 2" id="KW-0728">SH3 domain</keyword>
<evidence type="ECO:0000256" key="2">
    <source>
        <dbReference type="PROSITE-ProRule" id="PRU00192"/>
    </source>
</evidence>
<feature type="non-terminal residue" evidence="4">
    <location>
        <position position="1"/>
    </location>
</feature>
<comment type="caution">
    <text evidence="4">The sequence shown here is derived from an EMBL/GenBank/DDBJ whole genome shotgun (WGS) entry which is preliminary data.</text>
</comment>
<evidence type="ECO:0000313" key="5">
    <source>
        <dbReference type="Proteomes" id="UP001558652"/>
    </source>
</evidence>
<keyword evidence="5" id="KW-1185">Reference proteome</keyword>
<gene>
    <name evidence="4" type="ORF">AAG570_010136</name>
</gene>
<organism evidence="4 5">
    <name type="scientific">Ranatra chinensis</name>
    <dbReference type="NCBI Taxonomy" id="642074"/>
    <lineage>
        <taxon>Eukaryota</taxon>
        <taxon>Metazoa</taxon>
        <taxon>Ecdysozoa</taxon>
        <taxon>Arthropoda</taxon>
        <taxon>Hexapoda</taxon>
        <taxon>Insecta</taxon>
        <taxon>Pterygota</taxon>
        <taxon>Neoptera</taxon>
        <taxon>Paraneoptera</taxon>
        <taxon>Hemiptera</taxon>
        <taxon>Heteroptera</taxon>
        <taxon>Panheteroptera</taxon>
        <taxon>Nepomorpha</taxon>
        <taxon>Nepidae</taxon>
        <taxon>Ranatrinae</taxon>
        <taxon>Ranatra</taxon>
    </lineage>
</organism>
<dbReference type="EMBL" id="JBFDAA010000005">
    <property type="protein sequence ID" value="KAL1132179.1"/>
    <property type="molecule type" value="Genomic_DNA"/>
</dbReference>
<protein>
    <recommendedName>
        <fullName evidence="3">SH3 domain-containing protein</fullName>
    </recommendedName>
</protein>
<feature type="domain" description="SH3" evidence="3">
    <location>
        <begin position="135"/>
        <end position="195"/>
    </location>
</feature>